<name>A0A3A5HDV7_9ACTN</name>
<dbReference type="SUPFAM" id="SSF53850">
    <property type="entry name" value="Periplasmic binding protein-like II"/>
    <property type="match status" value="1"/>
</dbReference>
<dbReference type="Proteomes" id="UP000276542">
    <property type="component" value="Unassembled WGS sequence"/>
</dbReference>
<evidence type="ECO:0000313" key="4">
    <source>
        <dbReference type="EMBL" id="RJS46190.1"/>
    </source>
</evidence>
<feature type="compositionally biased region" description="Acidic residues" evidence="1">
    <location>
        <begin position="710"/>
        <end position="725"/>
    </location>
</feature>
<evidence type="ECO:0000256" key="1">
    <source>
        <dbReference type="SAM" id="MobiDB-lite"/>
    </source>
</evidence>
<proteinExistence type="predicted"/>
<dbReference type="PROSITE" id="PS51257">
    <property type="entry name" value="PROKAR_LIPOPROTEIN"/>
    <property type="match status" value="1"/>
</dbReference>
<dbReference type="Gene3D" id="3.40.190.10">
    <property type="entry name" value="Periplasmic binding protein-like II"/>
    <property type="match status" value="2"/>
</dbReference>
<keyword evidence="2" id="KW-0812">Transmembrane</keyword>
<feature type="region of interest" description="Disordered" evidence="1">
    <location>
        <begin position="702"/>
        <end position="765"/>
    </location>
</feature>
<accession>A0A3A5HDV7</accession>
<keyword evidence="5" id="KW-1185">Reference proteome</keyword>
<evidence type="ECO:0000256" key="2">
    <source>
        <dbReference type="SAM" id="Phobius"/>
    </source>
</evidence>
<dbReference type="RefSeq" id="WP_120060145.1">
    <property type="nucleotide sequence ID" value="NZ_QYRP01000002.1"/>
</dbReference>
<keyword evidence="2" id="KW-0472">Membrane</keyword>
<evidence type="ECO:0008006" key="6">
    <source>
        <dbReference type="Google" id="ProtNLM"/>
    </source>
</evidence>
<keyword evidence="3" id="KW-0732">Signal</keyword>
<feature type="transmembrane region" description="Helical" evidence="2">
    <location>
        <begin position="783"/>
        <end position="806"/>
    </location>
</feature>
<gene>
    <name evidence="4" type="ORF">D4739_08205</name>
</gene>
<comment type="caution">
    <text evidence="4">The sequence shown here is derived from an EMBL/GenBank/DDBJ whole genome shotgun (WGS) entry which is preliminary data.</text>
</comment>
<feature type="region of interest" description="Disordered" evidence="1">
    <location>
        <begin position="169"/>
        <end position="194"/>
    </location>
</feature>
<reference evidence="5" key="1">
    <citation type="submission" date="2018-09" db="EMBL/GenBank/DDBJ databases">
        <authorList>
            <person name="Zhu H."/>
        </authorList>
    </citation>
    <scope>NUCLEOTIDE SEQUENCE [LARGE SCALE GENOMIC DNA]</scope>
    <source>
        <strain evidence="5">K1W22B-1</strain>
    </source>
</reference>
<dbReference type="OrthoDB" id="5107506at2"/>
<feature type="signal peptide" evidence="3">
    <location>
        <begin position="1"/>
        <end position="31"/>
    </location>
</feature>
<dbReference type="EMBL" id="QYRP01000002">
    <property type="protein sequence ID" value="RJS46190.1"/>
    <property type="molecule type" value="Genomic_DNA"/>
</dbReference>
<feature type="compositionally biased region" description="Polar residues" evidence="1">
    <location>
        <begin position="169"/>
        <end position="189"/>
    </location>
</feature>
<sequence>MNRTRATRVAGRAGAGLLALVACAAMFPATAGTVVPGEKVALAPRTAVGDGVDSSETMRGTGRFEDLKVTVSQTEHLRDQVVKVSWTGAAPSRAGASYDANYLQIMQCWGDGDAPDREKCQFGAYIGQGLGGGQTASRIIENTGNDLIDQDEQIKPGYGEYRTIPFQSVTGKTETSPRSSFFNTGTTNEIPYGRTSADGAGTEYFEIQTARESHGLGCGAVVTTGPRKCWLVVVPRDHLEVDGRTFAEVGGQLLTSPLITSNFRNALSFRLEFEPVGLACPIGASERHLIGHEDVVEAVSRWQPALCADEGLLFSYTQQGDDLARGQVLSDEPWLSVFTRPVEAASITDDREVVHSPLAVSGIGIAYVIERSPRSGSGYTAPPDVLARVGTRVLDLKLNARLVAKLLTQSYRAAVAGPGEYVADNPFTLAKDPEFVSLNPEFEHLDYFGSLPSVITPFENADANHAVWGWIASDKDAAAFVAGTPDKWGMKVNRYYRGMVLDQTEFPKYDPTCQVFVTTQAPKCTTQVAPYANDLHTAARATARGQDLTEIWDDASQRYRPAAAQPAGRRAALAIVDTGTAARYQLPMARLRNAHGKYVAPTELTMTSALMAMKDTEVDGVVEMDPTSEVASAYPLTSISYAATAPGEIRSADAKAYAEFLRFATGPGQVQGEAPGQLPEGYVPLTPALRAQALMAATKIEKGGTAQPDGDGDGGGDGEDPDGSGDGENNPVSPADGALGPGVPGGDVVQAAGPDPATQAGQFAGQQLASAQTPATHVGPVRWLLPIILALMLVAGIARPLVPWWLTRRKAG</sequence>
<feature type="chain" id="PRO_5017256705" description="PBP domain-containing protein" evidence="3">
    <location>
        <begin position="32"/>
        <end position="812"/>
    </location>
</feature>
<organism evidence="4 5">
    <name type="scientific">Nocardioides cavernaquae</name>
    <dbReference type="NCBI Taxonomy" id="2321396"/>
    <lineage>
        <taxon>Bacteria</taxon>
        <taxon>Bacillati</taxon>
        <taxon>Actinomycetota</taxon>
        <taxon>Actinomycetes</taxon>
        <taxon>Propionibacteriales</taxon>
        <taxon>Nocardioidaceae</taxon>
        <taxon>Nocardioides</taxon>
    </lineage>
</organism>
<evidence type="ECO:0000313" key="5">
    <source>
        <dbReference type="Proteomes" id="UP000276542"/>
    </source>
</evidence>
<protein>
    <recommendedName>
        <fullName evidence="6">PBP domain-containing protein</fullName>
    </recommendedName>
</protein>
<evidence type="ECO:0000256" key="3">
    <source>
        <dbReference type="SAM" id="SignalP"/>
    </source>
</evidence>
<dbReference type="AlphaFoldDB" id="A0A3A5HDV7"/>
<keyword evidence="2" id="KW-1133">Transmembrane helix</keyword>